<dbReference type="PANTHER" id="PTHR10009">
    <property type="entry name" value="PROTEIN YELLOW-RELATED"/>
    <property type="match status" value="1"/>
</dbReference>
<dbReference type="Gene3D" id="2.120.10.30">
    <property type="entry name" value="TolB, C-terminal domain"/>
    <property type="match status" value="1"/>
</dbReference>
<evidence type="ECO:0000256" key="2">
    <source>
        <dbReference type="ARBA" id="ARBA00022525"/>
    </source>
</evidence>
<keyword evidence="5" id="KW-1185">Reference proteome</keyword>
<sequence length="371" mass="41315">MRKKLFFCAVSASLFLIQPATANTKPEVVASINPPYPDPSGIAVSSSNRVFLGFPRHADNHNWYSLAEVKGNKLVPYPDNTLGLKNKQDYDHWLVSPHGMYMDKNDVLWVLDDGKIAGNKEIPEGAAKVVAIDTKSNKVIHNIVIHKPVLNSGSHYNDLRVDLTHGDQGEIYIANSGFEQHYSLVIIDIASGKQREVLTNHYSTSPEPGYIAFLEGQPHQYDFNHQSFPLGGADGVSLSPDSKKLYWTVLNGRNLYSIDTAVLSDFSKNEKAIEAAVHFEGQHPANDGLAEDSAGNLYFGAYEQQSLIKRDAKGNYSLLSHDEKNYVWPDGLAYKNGFLYATLGQWNRLAELNDGKDLRRPPYLVVKVKVQ</sequence>
<accession>A0ABN5H935</accession>
<evidence type="ECO:0000256" key="3">
    <source>
        <dbReference type="SAM" id="SignalP"/>
    </source>
</evidence>
<organism evidence="4 5">
    <name type="scientific">Mixta calida</name>
    <dbReference type="NCBI Taxonomy" id="665913"/>
    <lineage>
        <taxon>Bacteria</taxon>
        <taxon>Pseudomonadati</taxon>
        <taxon>Pseudomonadota</taxon>
        <taxon>Gammaproteobacteria</taxon>
        <taxon>Enterobacterales</taxon>
        <taxon>Erwiniaceae</taxon>
        <taxon>Mixta</taxon>
    </lineage>
</organism>
<evidence type="ECO:0000313" key="5">
    <source>
        <dbReference type="Proteomes" id="UP000237673"/>
    </source>
</evidence>
<dbReference type="Proteomes" id="UP000237673">
    <property type="component" value="Chromosome"/>
</dbReference>
<dbReference type="PANTHER" id="PTHR10009:SF18">
    <property type="entry name" value="PROTEIN YELLOW-LIKE PROTEIN"/>
    <property type="match status" value="1"/>
</dbReference>
<dbReference type="SUPFAM" id="SSF63829">
    <property type="entry name" value="Calcium-dependent phosphotriesterase"/>
    <property type="match status" value="1"/>
</dbReference>
<protein>
    <submittedName>
        <fullName evidence="4">Gluconolactonase</fullName>
    </submittedName>
</protein>
<dbReference type="Pfam" id="PF03022">
    <property type="entry name" value="MRJP"/>
    <property type="match status" value="1"/>
</dbReference>
<evidence type="ECO:0000256" key="1">
    <source>
        <dbReference type="ARBA" id="ARBA00004613"/>
    </source>
</evidence>
<dbReference type="EMBL" id="CP026378">
    <property type="protein sequence ID" value="AUY24676.1"/>
    <property type="molecule type" value="Genomic_DNA"/>
</dbReference>
<reference evidence="4 5" key="1">
    <citation type="submission" date="2018-01" db="EMBL/GenBank/DDBJ databases">
        <title>Complete and assembled Genome of Pantoea calida DSM22759T.</title>
        <authorList>
            <person name="Stevens M.J.A."/>
            <person name="Zurfluh K."/>
            <person name="Stephan R."/>
        </authorList>
    </citation>
    <scope>NUCLEOTIDE SEQUENCE [LARGE SCALE GENOMIC DNA]</scope>
    <source>
        <strain evidence="4 5">DSM 22759</strain>
    </source>
</reference>
<feature type="signal peptide" evidence="3">
    <location>
        <begin position="1"/>
        <end position="22"/>
    </location>
</feature>
<dbReference type="InterPro" id="IPR017996">
    <property type="entry name" value="MRJP/yellow-related"/>
</dbReference>
<name>A0ABN5H935_9GAMM</name>
<dbReference type="RefSeq" id="WP_038627233.1">
    <property type="nucleotide sequence ID" value="NZ_CAXOMJ010000058.1"/>
</dbReference>
<dbReference type="GeneID" id="84634185"/>
<keyword evidence="2" id="KW-0964">Secreted</keyword>
<keyword evidence="3" id="KW-0732">Signal</keyword>
<proteinExistence type="predicted"/>
<dbReference type="InterPro" id="IPR011042">
    <property type="entry name" value="6-blade_b-propeller_TolB-like"/>
</dbReference>
<gene>
    <name evidence="4" type="ORF">C2E16_06985</name>
</gene>
<comment type="subcellular location">
    <subcellularLocation>
        <location evidence="1">Secreted</location>
    </subcellularLocation>
</comment>
<evidence type="ECO:0000313" key="4">
    <source>
        <dbReference type="EMBL" id="AUY24676.1"/>
    </source>
</evidence>
<feature type="chain" id="PRO_5045275819" evidence="3">
    <location>
        <begin position="23"/>
        <end position="371"/>
    </location>
</feature>